<dbReference type="RefSeq" id="WP_086965872.1">
    <property type="nucleotide sequence ID" value="NZ_FCOJ02000004.1"/>
</dbReference>
<sequence length="63" mass="6497">MRKLMKAFVRDERGVSAMEYAVLAGIVVLALGAMASAFNSSISTMFSGLFSKVSSAQSSGSGS</sequence>
<dbReference type="EMBL" id="FCOJ02000004">
    <property type="protein sequence ID" value="SAK46151.1"/>
    <property type="molecule type" value="Genomic_DNA"/>
</dbReference>
<evidence type="ECO:0000313" key="2">
    <source>
        <dbReference type="Proteomes" id="UP000054596"/>
    </source>
</evidence>
<accession>A0A157ZKZ3</accession>
<protein>
    <submittedName>
        <fullName evidence="1">Flp/Fap pilin component</fullName>
    </submittedName>
</protein>
<organism evidence="1 2">
    <name type="scientific">Caballeronia glebae</name>
    <dbReference type="NCBI Taxonomy" id="1777143"/>
    <lineage>
        <taxon>Bacteria</taxon>
        <taxon>Pseudomonadati</taxon>
        <taxon>Pseudomonadota</taxon>
        <taxon>Betaproteobacteria</taxon>
        <taxon>Burkholderiales</taxon>
        <taxon>Burkholderiaceae</taxon>
        <taxon>Caballeronia</taxon>
    </lineage>
</organism>
<gene>
    <name evidence="1" type="ORF">AWB82_00821</name>
</gene>
<dbReference type="AlphaFoldDB" id="A0A157ZKZ3"/>
<evidence type="ECO:0000313" key="1">
    <source>
        <dbReference type="EMBL" id="SAK46151.1"/>
    </source>
</evidence>
<dbReference type="Pfam" id="PF04964">
    <property type="entry name" value="Flp_Fap"/>
    <property type="match status" value="1"/>
</dbReference>
<name>A0A157ZKZ3_9BURK</name>
<dbReference type="STRING" id="1777143.AWB82_00821"/>
<dbReference type="InterPro" id="IPR007047">
    <property type="entry name" value="Flp_Fap"/>
</dbReference>
<dbReference type="Proteomes" id="UP000054596">
    <property type="component" value="Unassembled WGS sequence"/>
</dbReference>
<reference evidence="1" key="1">
    <citation type="submission" date="2016-01" db="EMBL/GenBank/DDBJ databases">
        <authorList>
            <person name="Peeters C."/>
        </authorList>
    </citation>
    <scope>NUCLEOTIDE SEQUENCE [LARGE SCALE GENOMIC DNA]</scope>
    <source>
        <strain evidence="1">LMG 29325</strain>
    </source>
</reference>
<comment type="caution">
    <text evidence="1">The sequence shown here is derived from an EMBL/GenBank/DDBJ whole genome shotgun (WGS) entry which is preliminary data.</text>
</comment>
<keyword evidence="2" id="KW-1185">Reference proteome</keyword>
<dbReference type="OrthoDB" id="5325135at2"/>
<proteinExistence type="predicted"/>